<feature type="compositionally biased region" description="Low complexity" evidence="1">
    <location>
        <begin position="86"/>
        <end position="103"/>
    </location>
</feature>
<feature type="chain" id="PRO_5045663991" evidence="2">
    <location>
        <begin position="21"/>
        <end position="139"/>
    </location>
</feature>
<proteinExistence type="predicted"/>
<dbReference type="RefSeq" id="WP_341841328.1">
    <property type="nucleotide sequence ID" value="NZ_CP149792.1"/>
</dbReference>
<accession>A0ABZ2Z387</accession>
<protein>
    <submittedName>
        <fullName evidence="3">Carboxypeptidase-like regulatory domain-containing protein</fullName>
    </submittedName>
</protein>
<sequence>MHRILYITLCLVLAGISANAQEKVKGRVIDALTRQALPNVTVQAGGTGCQTDASGRFTLHCPPGADSMKASCIGYAACCVKVSGETSTFSSWSPSPASSAKSSCLPAGSASTAPMRPSPSARSTPKPSAKQKPLRWNRY</sequence>
<name>A0ABZ2Z387_9BACT</name>
<dbReference type="EMBL" id="CP150096">
    <property type="protein sequence ID" value="WZN46637.1"/>
    <property type="molecule type" value="Genomic_DNA"/>
</dbReference>
<evidence type="ECO:0000313" key="4">
    <source>
        <dbReference type="Proteomes" id="UP001449657"/>
    </source>
</evidence>
<dbReference type="Gene3D" id="2.60.40.1120">
    <property type="entry name" value="Carboxypeptidase-like, regulatory domain"/>
    <property type="match status" value="1"/>
</dbReference>
<reference evidence="3 4" key="1">
    <citation type="submission" date="2024-03" db="EMBL/GenBank/DDBJ databases">
        <title>Chitinophaga caseinilytica sp. nov., a casein hydrolysing bacterium isolated from forest soil.</title>
        <authorList>
            <person name="Lee D.S."/>
            <person name="Han D.M."/>
            <person name="Baek J.H."/>
            <person name="Choi D.G."/>
            <person name="Jeon J.H."/>
            <person name="Jeon C.O."/>
        </authorList>
    </citation>
    <scope>NUCLEOTIDE SEQUENCE [LARGE SCALE GENOMIC DNA]</scope>
    <source>
        <strain evidence="3 4">KACC 19118</strain>
    </source>
</reference>
<keyword evidence="2" id="KW-0732">Signal</keyword>
<evidence type="ECO:0000256" key="2">
    <source>
        <dbReference type="SAM" id="SignalP"/>
    </source>
</evidence>
<organism evidence="3 4">
    <name type="scientific">Chitinophaga caseinilytica</name>
    <dbReference type="NCBI Taxonomy" id="2267521"/>
    <lineage>
        <taxon>Bacteria</taxon>
        <taxon>Pseudomonadati</taxon>
        <taxon>Bacteroidota</taxon>
        <taxon>Chitinophagia</taxon>
        <taxon>Chitinophagales</taxon>
        <taxon>Chitinophagaceae</taxon>
        <taxon>Chitinophaga</taxon>
    </lineage>
</organism>
<feature type="signal peptide" evidence="2">
    <location>
        <begin position="1"/>
        <end position="20"/>
    </location>
</feature>
<dbReference type="Proteomes" id="UP001449657">
    <property type="component" value="Chromosome"/>
</dbReference>
<dbReference type="SUPFAM" id="SSF49464">
    <property type="entry name" value="Carboxypeptidase regulatory domain-like"/>
    <property type="match status" value="1"/>
</dbReference>
<keyword evidence="4" id="KW-1185">Reference proteome</keyword>
<gene>
    <name evidence="3" type="ORF">WJU22_00285</name>
</gene>
<dbReference type="Pfam" id="PF13715">
    <property type="entry name" value="CarbopepD_reg_2"/>
    <property type="match status" value="1"/>
</dbReference>
<feature type="region of interest" description="Disordered" evidence="1">
    <location>
        <begin position="86"/>
        <end position="139"/>
    </location>
</feature>
<evidence type="ECO:0000256" key="1">
    <source>
        <dbReference type="SAM" id="MobiDB-lite"/>
    </source>
</evidence>
<dbReference type="InterPro" id="IPR008969">
    <property type="entry name" value="CarboxyPept-like_regulatory"/>
</dbReference>
<evidence type="ECO:0000313" key="3">
    <source>
        <dbReference type="EMBL" id="WZN46637.1"/>
    </source>
</evidence>